<evidence type="ECO:0000313" key="2">
    <source>
        <dbReference type="Proteomes" id="UP000324326"/>
    </source>
</evidence>
<reference evidence="1 2" key="1">
    <citation type="submission" date="2018-08" db="EMBL/GenBank/DDBJ databases">
        <title>Bacillus phenotypic plasticity.</title>
        <authorList>
            <person name="Hurtado E."/>
        </authorList>
    </citation>
    <scope>NUCLEOTIDE SEQUENCE [LARGE SCALE GENOMIC DNA]</scope>
    <source>
        <strain evidence="1 2">427</strain>
    </source>
</reference>
<protein>
    <submittedName>
        <fullName evidence="1">DUF2492 family protein</fullName>
    </submittedName>
</protein>
<dbReference type="RefSeq" id="WP_150149819.1">
    <property type="nucleotide sequence ID" value="NZ_QSND01000002.1"/>
</dbReference>
<proteinExistence type="predicted"/>
<accession>A0A5M8RU23</accession>
<comment type="caution">
    <text evidence="1">The sequence shown here is derived from an EMBL/GenBank/DDBJ whole genome shotgun (WGS) entry which is preliminary data.</text>
</comment>
<organism evidence="1 2">
    <name type="scientific">Bacillus swezeyi</name>
    <dbReference type="NCBI Taxonomy" id="1925020"/>
    <lineage>
        <taxon>Bacteria</taxon>
        <taxon>Bacillati</taxon>
        <taxon>Bacillota</taxon>
        <taxon>Bacilli</taxon>
        <taxon>Bacillales</taxon>
        <taxon>Bacillaceae</taxon>
        <taxon>Bacillus</taxon>
    </lineage>
</organism>
<gene>
    <name evidence="1" type="ORF">DX927_09160</name>
</gene>
<evidence type="ECO:0000313" key="1">
    <source>
        <dbReference type="EMBL" id="KAA6450988.1"/>
    </source>
</evidence>
<name>A0A5M8RU23_9BACI</name>
<sequence length="62" mass="6911">MCGLCNGKKVIRQEFGSMVAFHACPNCKIEKQDLTDTIRRLEAIIQKRQQRGQTTDAAAKCG</sequence>
<dbReference type="EMBL" id="QSND01000002">
    <property type="protein sequence ID" value="KAA6450988.1"/>
    <property type="molecule type" value="Genomic_DNA"/>
</dbReference>
<dbReference type="AlphaFoldDB" id="A0A5M8RU23"/>
<dbReference type="Proteomes" id="UP000324326">
    <property type="component" value="Unassembled WGS sequence"/>
</dbReference>